<reference evidence="1 2" key="2">
    <citation type="journal article" date="2017" name="Nature">
        <title>The Apostasia genome and the evolution of orchids.</title>
        <authorList>
            <person name="Zhang G.Q."/>
            <person name="Liu K.W."/>
            <person name="Li Z."/>
            <person name="Lohaus R."/>
            <person name="Hsiao Y.Y."/>
            <person name="Niu S.C."/>
            <person name="Wang J.Y."/>
            <person name="Lin Y.C."/>
            <person name="Xu Q."/>
            <person name="Chen L.J."/>
            <person name="Yoshida K."/>
            <person name="Fujiwara S."/>
            <person name="Wang Z.W."/>
            <person name="Zhang Y.Q."/>
            <person name="Mitsuda N."/>
            <person name="Wang M."/>
            <person name="Liu G.H."/>
            <person name="Pecoraro L."/>
            <person name="Huang H.X."/>
            <person name="Xiao X.J."/>
            <person name="Lin M."/>
            <person name="Wu X.Y."/>
            <person name="Wu W.L."/>
            <person name="Chen Y.Y."/>
            <person name="Chang S.B."/>
            <person name="Sakamoto S."/>
            <person name="Ohme-Takagi M."/>
            <person name="Yagi M."/>
            <person name="Zeng S.J."/>
            <person name="Shen C.Y."/>
            <person name="Yeh C.M."/>
            <person name="Luo Y.B."/>
            <person name="Tsai W.C."/>
            <person name="Van de Peer Y."/>
            <person name="Liu Z.J."/>
        </authorList>
    </citation>
    <scope>NUCLEOTIDE SEQUENCE [LARGE SCALE GENOMIC DNA]</scope>
    <source>
        <tissue evidence="1">The whole plant</tissue>
    </source>
</reference>
<reference evidence="1 2" key="1">
    <citation type="journal article" date="2016" name="Sci. Rep.">
        <title>The Dendrobium catenatum Lindl. genome sequence provides insights into polysaccharide synthase, floral development and adaptive evolution.</title>
        <authorList>
            <person name="Zhang G.Q."/>
            <person name="Xu Q."/>
            <person name="Bian C."/>
            <person name="Tsai W.C."/>
            <person name="Yeh C.M."/>
            <person name="Liu K.W."/>
            <person name="Yoshida K."/>
            <person name="Zhang L.S."/>
            <person name="Chang S.B."/>
            <person name="Chen F."/>
            <person name="Shi Y."/>
            <person name="Su Y.Y."/>
            <person name="Zhang Y.Q."/>
            <person name="Chen L.J."/>
            <person name="Yin Y."/>
            <person name="Lin M."/>
            <person name="Huang H."/>
            <person name="Deng H."/>
            <person name="Wang Z.W."/>
            <person name="Zhu S.L."/>
            <person name="Zhao X."/>
            <person name="Deng C."/>
            <person name="Niu S.C."/>
            <person name="Huang J."/>
            <person name="Wang M."/>
            <person name="Liu G.H."/>
            <person name="Yang H.J."/>
            <person name="Xiao X.J."/>
            <person name="Hsiao Y.Y."/>
            <person name="Wu W.L."/>
            <person name="Chen Y.Y."/>
            <person name="Mitsuda N."/>
            <person name="Ohme-Takagi M."/>
            <person name="Luo Y.B."/>
            <person name="Van de Peer Y."/>
            <person name="Liu Z.J."/>
        </authorList>
    </citation>
    <scope>NUCLEOTIDE SEQUENCE [LARGE SCALE GENOMIC DNA]</scope>
    <source>
        <tissue evidence="1">The whole plant</tissue>
    </source>
</reference>
<gene>
    <name evidence="1" type="ORF">MA16_Dca007995</name>
</gene>
<proteinExistence type="predicted"/>
<dbReference type="EMBL" id="KZ503438">
    <property type="protein sequence ID" value="PKU64089.1"/>
    <property type="molecule type" value="Genomic_DNA"/>
</dbReference>
<sequence length="82" mass="9845">MEQGEILDFSSRFIDYFTWTIQYINFKKSLILFCKVVSKRRRRRVNKELVLCNVDEITYLGVNMALRRLKASNFLFVLDKAM</sequence>
<name>A0A2I0VKZ9_9ASPA</name>
<dbReference type="Proteomes" id="UP000233837">
    <property type="component" value="Unassembled WGS sequence"/>
</dbReference>
<evidence type="ECO:0000313" key="2">
    <source>
        <dbReference type="Proteomes" id="UP000233837"/>
    </source>
</evidence>
<organism evidence="1 2">
    <name type="scientific">Dendrobium catenatum</name>
    <dbReference type="NCBI Taxonomy" id="906689"/>
    <lineage>
        <taxon>Eukaryota</taxon>
        <taxon>Viridiplantae</taxon>
        <taxon>Streptophyta</taxon>
        <taxon>Embryophyta</taxon>
        <taxon>Tracheophyta</taxon>
        <taxon>Spermatophyta</taxon>
        <taxon>Magnoliopsida</taxon>
        <taxon>Liliopsida</taxon>
        <taxon>Asparagales</taxon>
        <taxon>Orchidaceae</taxon>
        <taxon>Epidendroideae</taxon>
        <taxon>Malaxideae</taxon>
        <taxon>Dendrobiinae</taxon>
        <taxon>Dendrobium</taxon>
    </lineage>
</organism>
<keyword evidence="2" id="KW-1185">Reference proteome</keyword>
<protein>
    <submittedName>
        <fullName evidence="1">Uncharacterized protein</fullName>
    </submittedName>
</protein>
<evidence type="ECO:0000313" key="1">
    <source>
        <dbReference type="EMBL" id="PKU64089.1"/>
    </source>
</evidence>
<dbReference type="AlphaFoldDB" id="A0A2I0VKZ9"/>
<accession>A0A2I0VKZ9</accession>